<dbReference type="InterPro" id="IPR050810">
    <property type="entry name" value="Bact_Secretion_Sys_Channel"/>
</dbReference>
<dbReference type="Gene3D" id="3.30.1370.120">
    <property type="match status" value="1"/>
</dbReference>
<dbReference type="EMBL" id="LR134156">
    <property type="protein sequence ID" value="VEA77385.1"/>
    <property type="molecule type" value="Genomic_DNA"/>
</dbReference>
<evidence type="ECO:0000313" key="1">
    <source>
        <dbReference type="EMBL" id="VEA77385.1"/>
    </source>
</evidence>
<reference evidence="1 2" key="1">
    <citation type="submission" date="2018-12" db="EMBL/GenBank/DDBJ databases">
        <authorList>
            <consortium name="Pathogen Informatics"/>
        </authorList>
    </citation>
    <scope>NUCLEOTIDE SEQUENCE [LARGE SCALE GENOMIC DNA]</scope>
    <source>
        <strain evidence="1 2">NCTC10047</strain>
    </source>
</reference>
<dbReference type="PANTHER" id="PTHR30332">
    <property type="entry name" value="PROBABLE GENERAL SECRETION PATHWAY PROTEIN D"/>
    <property type="match status" value="1"/>
</dbReference>
<name>A0A447R532_SALER</name>
<dbReference type="InterPro" id="IPR038591">
    <property type="entry name" value="NolW-like_sf"/>
</dbReference>
<dbReference type="GO" id="GO:0009306">
    <property type="term" value="P:protein secretion"/>
    <property type="evidence" value="ECO:0007669"/>
    <property type="project" value="TreeGrafter"/>
</dbReference>
<dbReference type="Gene3D" id="3.55.50.30">
    <property type="match status" value="1"/>
</dbReference>
<dbReference type="GO" id="GO:0015627">
    <property type="term" value="C:type II protein secretion system complex"/>
    <property type="evidence" value="ECO:0007669"/>
    <property type="project" value="TreeGrafter"/>
</dbReference>
<protein>
    <submittedName>
        <fullName evidence="1">Outer membrane secretin SsaC</fullName>
    </submittedName>
</protein>
<proteinExistence type="predicted"/>
<organism evidence="1 2">
    <name type="scientific">Salmonella enterica subsp. arizonae</name>
    <dbReference type="NCBI Taxonomy" id="59203"/>
    <lineage>
        <taxon>Bacteria</taxon>
        <taxon>Pseudomonadati</taxon>
        <taxon>Pseudomonadota</taxon>
        <taxon>Gammaproteobacteria</taxon>
        <taxon>Enterobacterales</taxon>
        <taxon>Enterobacteriaceae</taxon>
        <taxon>Salmonella</taxon>
    </lineage>
</organism>
<gene>
    <name evidence="1" type="primary">mxiD</name>
    <name evidence="1" type="ORF">NCTC10047_03298</name>
</gene>
<sequence>MPLAEVLHLLSENYDTAITISPSITATFSGKISPEPPVDILNNLATQYDLLTWFDGNMLYVYPTSLLKHQVITFNILPTGRFIHYLRSQNVPFITGCVVKEIAGTSAVEVSGVPSCLTRITQLASVLDNALVKRKDSAVSVNIYTLKYATAMDTQYQYRDQAVVVPGVVSVLREMSKSGVPAASPSDGFTRDTGITYVCCRSTTKCSDRS</sequence>
<accession>A0A447R532</accession>
<dbReference type="PANTHER" id="PTHR30332:SF4">
    <property type="entry name" value="TYPE 3 SECRETION SYSTEM SECRETIN"/>
    <property type="match status" value="1"/>
</dbReference>
<dbReference type="AlphaFoldDB" id="A0A447R532"/>
<evidence type="ECO:0000313" key="2">
    <source>
        <dbReference type="Proteomes" id="UP000275676"/>
    </source>
</evidence>
<dbReference type="Proteomes" id="UP000275676">
    <property type="component" value="Chromosome"/>
</dbReference>